<dbReference type="EMBL" id="KQ243594">
    <property type="protein sequence ID" value="KNC75483.1"/>
    <property type="molecule type" value="Genomic_DNA"/>
</dbReference>
<dbReference type="GO" id="GO:0006357">
    <property type="term" value="P:regulation of transcription by RNA polymerase II"/>
    <property type="evidence" value="ECO:0007669"/>
    <property type="project" value="InterPro"/>
</dbReference>
<evidence type="ECO:0000256" key="4">
    <source>
        <dbReference type="ARBA" id="ARBA00023242"/>
    </source>
</evidence>
<evidence type="ECO:0000256" key="5">
    <source>
        <dbReference type="SAM" id="Coils"/>
    </source>
</evidence>
<name>A0A0L0FHG4_9EUKA</name>
<reference evidence="6 7" key="1">
    <citation type="submission" date="2011-02" db="EMBL/GenBank/DDBJ databases">
        <title>The Genome Sequence of Sphaeroforma arctica JP610.</title>
        <authorList>
            <consortium name="The Broad Institute Genome Sequencing Platform"/>
            <person name="Russ C."/>
            <person name="Cuomo C."/>
            <person name="Young S.K."/>
            <person name="Zeng Q."/>
            <person name="Gargeya S."/>
            <person name="Alvarado L."/>
            <person name="Berlin A."/>
            <person name="Chapman S.B."/>
            <person name="Chen Z."/>
            <person name="Freedman E."/>
            <person name="Gellesch M."/>
            <person name="Goldberg J."/>
            <person name="Griggs A."/>
            <person name="Gujja S."/>
            <person name="Heilman E."/>
            <person name="Heiman D."/>
            <person name="Howarth C."/>
            <person name="Mehta T."/>
            <person name="Neiman D."/>
            <person name="Pearson M."/>
            <person name="Roberts A."/>
            <person name="Saif S."/>
            <person name="Shea T."/>
            <person name="Shenoy N."/>
            <person name="Sisk P."/>
            <person name="Stolte C."/>
            <person name="Sykes S."/>
            <person name="White J."/>
            <person name="Yandava C."/>
            <person name="Burger G."/>
            <person name="Gray M.W."/>
            <person name="Holland P.W.H."/>
            <person name="King N."/>
            <person name="Lang F.B.F."/>
            <person name="Roger A.J."/>
            <person name="Ruiz-Trillo I."/>
            <person name="Haas B."/>
            <person name="Nusbaum C."/>
            <person name="Birren B."/>
        </authorList>
    </citation>
    <scope>NUCLEOTIDE SEQUENCE [LARGE SCALE GENOMIC DNA]</scope>
    <source>
        <strain evidence="6 7">JP610</strain>
    </source>
</reference>
<dbReference type="eggNOG" id="KOG3304">
    <property type="taxonomic scope" value="Eukaryota"/>
</dbReference>
<keyword evidence="2" id="KW-0805">Transcription regulation</keyword>
<evidence type="ECO:0000256" key="2">
    <source>
        <dbReference type="ARBA" id="ARBA00023015"/>
    </source>
</evidence>
<organism evidence="6 7">
    <name type="scientific">Sphaeroforma arctica JP610</name>
    <dbReference type="NCBI Taxonomy" id="667725"/>
    <lineage>
        <taxon>Eukaryota</taxon>
        <taxon>Ichthyosporea</taxon>
        <taxon>Ichthyophonida</taxon>
        <taxon>Sphaeroforma</taxon>
    </lineage>
</organism>
<keyword evidence="3" id="KW-0804">Transcription</keyword>
<evidence type="ECO:0008006" key="8">
    <source>
        <dbReference type="Google" id="ProtNLM"/>
    </source>
</evidence>
<keyword evidence="4" id="KW-0539">Nucleus</keyword>
<evidence type="ECO:0000313" key="7">
    <source>
        <dbReference type="Proteomes" id="UP000054560"/>
    </source>
</evidence>
<proteinExistence type="predicted"/>
<dbReference type="Proteomes" id="UP000054560">
    <property type="component" value="Unassembled WGS sequence"/>
</dbReference>
<feature type="non-terminal residue" evidence="6">
    <location>
        <position position="1"/>
    </location>
</feature>
<comment type="subcellular location">
    <subcellularLocation>
        <location evidence="1">Nucleus</location>
    </subcellularLocation>
</comment>
<feature type="coiled-coil region" evidence="5">
    <location>
        <begin position="86"/>
        <end position="124"/>
    </location>
</feature>
<dbReference type="PANTHER" id="PTHR12434">
    <property type="entry name" value="MEDIATOR OF RNA POLYMERASE II TRANSCRIPTION SUBUNIT 22"/>
    <property type="match status" value="1"/>
</dbReference>
<keyword evidence="5" id="KW-0175">Coiled coil</keyword>
<dbReference type="InterPro" id="IPR009332">
    <property type="entry name" value="Med22"/>
</dbReference>
<dbReference type="STRING" id="667725.A0A0L0FHG4"/>
<gene>
    <name evidence="6" type="ORF">SARC_11994</name>
</gene>
<dbReference type="PANTHER" id="PTHR12434:SF6">
    <property type="entry name" value="MEDIATOR OF RNA POLYMERASE II TRANSCRIPTION SUBUNIT 22"/>
    <property type="match status" value="1"/>
</dbReference>
<evidence type="ECO:0000313" key="6">
    <source>
        <dbReference type="EMBL" id="KNC75483.1"/>
    </source>
</evidence>
<keyword evidence="7" id="KW-1185">Reference proteome</keyword>
<evidence type="ECO:0000256" key="3">
    <source>
        <dbReference type="ARBA" id="ARBA00023163"/>
    </source>
</evidence>
<dbReference type="OrthoDB" id="203279at2759"/>
<dbReference type="RefSeq" id="XP_014149385.1">
    <property type="nucleotide sequence ID" value="XM_014293910.1"/>
</dbReference>
<sequence length="135" mass="15206">AAKLVGKQTAYRQKIQNCTQSLLDNFLAVVNAAQISTKEEDDVGENTQIAKEQYEVEIKTHNIVRAAETLICIISELKEKYLFSDFDTLNKNVENANTAYDDCRNESEDALADLQREIAAHLDAIETSFYTARLT</sequence>
<dbReference type="GO" id="GO:0003712">
    <property type="term" value="F:transcription coregulator activity"/>
    <property type="evidence" value="ECO:0007669"/>
    <property type="project" value="InterPro"/>
</dbReference>
<dbReference type="AlphaFoldDB" id="A0A0L0FHG4"/>
<dbReference type="GO" id="GO:0016592">
    <property type="term" value="C:mediator complex"/>
    <property type="evidence" value="ECO:0007669"/>
    <property type="project" value="InterPro"/>
</dbReference>
<evidence type="ECO:0000256" key="1">
    <source>
        <dbReference type="ARBA" id="ARBA00004123"/>
    </source>
</evidence>
<protein>
    <recommendedName>
        <fullName evidence="8">Mediator of RNA polymerase II transcription subunit 22</fullName>
    </recommendedName>
</protein>
<dbReference type="Pfam" id="PF06179">
    <property type="entry name" value="Med22"/>
    <property type="match status" value="1"/>
</dbReference>
<accession>A0A0L0FHG4</accession>
<dbReference type="GeneID" id="25912498"/>